<evidence type="ECO:0000256" key="1">
    <source>
        <dbReference type="SAM" id="SignalP"/>
    </source>
</evidence>
<evidence type="ECO:0000313" key="5">
    <source>
        <dbReference type="Proteomes" id="UP000183975"/>
    </source>
</evidence>
<dbReference type="InterPro" id="IPR035940">
    <property type="entry name" value="CAP_sf"/>
</dbReference>
<dbReference type="OrthoDB" id="9783944at2"/>
<feature type="signal peptide" evidence="1">
    <location>
        <begin position="1"/>
        <end position="23"/>
    </location>
</feature>
<reference evidence="4 5" key="1">
    <citation type="submission" date="2016-11" db="EMBL/GenBank/DDBJ databases">
        <authorList>
            <person name="Jaros S."/>
            <person name="Januszkiewicz K."/>
            <person name="Wedrychowicz H."/>
        </authorList>
    </citation>
    <scope>NUCLEOTIDE SEQUENCE [LARGE SCALE GENOMIC DNA]</scope>
    <source>
        <strain evidence="4 5">DSM 14214</strain>
    </source>
</reference>
<feature type="chain" id="PRO_5013382503" evidence="1">
    <location>
        <begin position="24"/>
        <end position="352"/>
    </location>
</feature>
<dbReference type="InterPro" id="IPR012854">
    <property type="entry name" value="Cu_amine_oxidase-like_N"/>
</dbReference>
<proteinExistence type="predicted"/>
<dbReference type="InterPro" id="IPR036582">
    <property type="entry name" value="Mao_N_sf"/>
</dbReference>
<evidence type="ECO:0000259" key="2">
    <source>
        <dbReference type="Pfam" id="PF00188"/>
    </source>
</evidence>
<dbReference type="Pfam" id="PF07833">
    <property type="entry name" value="Cu_amine_oxidN1"/>
    <property type="match status" value="2"/>
</dbReference>
<dbReference type="InterPro" id="IPR014044">
    <property type="entry name" value="CAP_dom"/>
</dbReference>
<dbReference type="Gene3D" id="3.30.457.10">
    <property type="entry name" value="Copper amine oxidase-like, N-terminal domain"/>
    <property type="match status" value="1"/>
</dbReference>
<protein>
    <submittedName>
        <fullName evidence="4">Uncharacterized conserved protein YkwD, contains CAP (CSP/antigen 5/PR1) domain</fullName>
    </submittedName>
</protein>
<accession>A0A1M6T8M4</accession>
<gene>
    <name evidence="4" type="ORF">SAMN02745138_01896</name>
</gene>
<name>A0A1M6T8M4_9FIRM</name>
<dbReference type="AlphaFoldDB" id="A0A1M6T8M4"/>
<dbReference type="SUPFAM" id="SSF55383">
    <property type="entry name" value="Copper amine oxidase, domain N"/>
    <property type="match status" value="1"/>
</dbReference>
<feature type="domain" description="Copper amine oxidase-like N-terminal" evidence="3">
    <location>
        <begin position="112"/>
        <end position="169"/>
    </location>
</feature>
<feature type="domain" description="Copper amine oxidase-like N-terminal" evidence="3">
    <location>
        <begin position="30"/>
        <end position="67"/>
    </location>
</feature>
<feature type="domain" description="SCP" evidence="2">
    <location>
        <begin position="235"/>
        <end position="350"/>
    </location>
</feature>
<dbReference type="CDD" id="cd05379">
    <property type="entry name" value="CAP_bacterial"/>
    <property type="match status" value="1"/>
</dbReference>
<dbReference type="EMBL" id="FRAH01000031">
    <property type="protein sequence ID" value="SHK53313.1"/>
    <property type="molecule type" value="Genomic_DNA"/>
</dbReference>
<keyword evidence="5" id="KW-1185">Reference proteome</keyword>
<dbReference type="SUPFAM" id="SSF55797">
    <property type="entry name" value="PR-1-like"/>
    <property type="match status" value="1"/>
</dbReference>
<dbReference type="Pfam" id="PF00188">
    <property type="entry name" value="CAP"/>
    <property type="match status" value="1"/>
</dbReference>
<evidence type="ECO:0000313" key="4">
    <source>
        <dbReference type="EMBL" id="SHK53313.1"/>
    </source>
</evidence>
<organism evidence="4 5">
    <name type="scientific">Anaerotignum lactatifermentans DSM 14214</name>
    <dbReference type="NCBI Taxonomy" id="1121323"/>
    <lineage>
        <taxon>Bacteria</taxon>
        <taxon>Bacillati</taxon>
        <taxon>Bacillota</taxon>
        <taxon>Clostridia</taxon>
        <taxon>Lachnospirales</taxon>
        <taxon>Anaerotignaceae</taxon>
        <taxon>Anaerotignum</taxon>
    </lineage>
</organism>
<evidence type="ECO:0000259" key="3">
    <source>
        <dbReference type="Pfam" id="PF07833"/>
    </source>
</evidence>
<keyword evidence="1" id="KW-0732">Signal</keyword>
<dbReference type="Gene3D" id="3.40.33.10">
    <property type="entry name" value="CAP"/>
    <property type="match status" value="1"/>
</dbReference>
<dbReference type="PANTHER" id="PTHR31157">
    <property type="entry name" value="SCP DOMAIN-CONTAINING PROTEIN"/>
    <property type="match status" value="1"/>
</dbReference>
<sequence>MKKRLAAILAATMVLGTVPCAFAADQITVTVDGEKVNFEDQQPVNIDGRIMVPIRDVAEKMGWEVEWFTYYGDTVVDGTFQIEHSAIFTKPIASTDRYMAGYHSSLNIEDKTKTKSVWGATHILTQGEDLPVSAPAKVINDRTLVGIRDLADCMYADAQWDAETKTVAIKTTPTEQLPQYNEILANVASVKNQEPQEMPETKPTLTIEEEQRQRTEKYAAEQNAKRDEFAEEVIDRINQEREKNGLNKLQMNDALMEAADVRVKEIVTNFSHTRPDGRKAKTAANEAGFEGNYIGENITGFANTPKWAVDNWTESDGHRENYLNPEYTYTGVAYLYDKDSEYGSYWVQIFAR</sequence>
<dbReference type="RefSeq" id="WP_072851226.1">
    <property type="nucleotide sequence ID" value="NZ_FRAH01000031.1"/>
</dbReference>
<dbReference type="Proteomes" id="UP000183975">
    <property type="component" value="Unassembled WGS sequence"/>
</dbReference>
<dbReference type="PANTHER" id="PTHR31157:SF1">
    <property type="entry name" value="SCP DOMAIN-CONTAINING PROTEIN"/>
    <property type="match status" value="1"/>
</dbReference>